<sequence length="132" mass="14268">MDTIANQLRALLQKAYAPYSRYPVAAIVKSASGRLFFGVNVENAAYPMSRCAEQIAVGAMVAGGERRIAEVWVMARSAPTPCGGCRQVLSEFAGPEVKVHCLDQNGQEQVYRMADLLPFAFGPEDLAEAGEE</sequence>
<dbReference type="PROSITE" id="PS00903">
    <property type="entry name" value="CYT_DCMP_DEAMINASES_1"/>
    <property type="match status" value="1"/>
</dbReference>
<dbReference type="RefSeq" id="WP_119279588.1">
    <property type="nucleotide sequence ID" value="NZ_QWLA01000072.1"/>
</dbReference>
<evidence type="ECO:0000256" key="1">
    <source>
        <dbReference type="ARBA" id="ARBA00001947"/>
    </source>
</evidence>
<dbReference type="EMBL" id="QWLA01000072">
    <property type="protein sequence ID" value="RIH83658.1"/>
    <property type="molecule type" value="Genomic_DNA"/>
</dbReference>
<dbReference type="PROSITE" id="PS51747">
    <property type="entry name" value="CYT_DCMP_DEAMINASES_2"/>
    <property type="match status" value="1"/>
</dbReference>
<dbReference type="PANTHER" id="PTHR11644:SF2">
    <property type="entry name" value="CYTIDINE DEAMINASE"/>
    <property type="match status" value="1"/>
</dbReference>
<accession>A0A399EI80</accession>
<evidence type="ECO:0000256" key="3">
    <source>
        <dbReference type="ARBA" id="ARBA00006576"/>
    </source>
</evidence>
<dbReference type="NCBIfam" id="NF004064">
    <property type="entry name" value="PRK05578.1"/>
    <property type="match status" value="1"/>
</dbReference>
<dbReference type="InterPro" id="IPR016193">
    <property type="entry name" value="Cytidine_deaminase-like"/>
</dbReference>
<dbReference type="PANTHER" id="PTHR11644">
    <property type="entry name" value="CYTIDINE DEAMINASE"/>
    <property type="match status" value="1"/>
</dbReference>
<comment type="similarity">
    <text evidence="3 15">Belongs to the cytidine and deoxycytidylate deaminase family.</text>
</comment>
<gene>
    <name evidence="17" type="primary">cdd</name>
    <name evidence="17" type="ORF">Mrose_02957</name>
</gene>
<evidence type="ECO:0000256" key="4">
    <source>
        <dbReference type="ARBA" id="ARBA00012783"/>
    </source>
</evidence>
<name>A0A399EI80_9DEIN</name>
<evidence type="ECO:0000256" key="9">
    <source>
        <dbReference type="ARBA" id="ARBA00032005"/>
    </source>
</evidence>
<feature type="binding site" evidence="14">
    <location>
        <position position="85"/>
    </location>
    <ligand>
        <name>Zn(2+)</name>
        <dbReference type="ChEBI" id="CHEBI:29105"/>
        <note>catalytic</note>
    </ligand>
</feature>
<evidence type="ECO:0000256" key="7">
    <source>
        <dbReference type="ARBA" id="ARBA00022801"/>
    </source>
</evidence>
<dbReference type="InterPro" id="IPR006262">
    <property type="entry name" value="Cyt_deam_tetra"/>
</dbReference>
<dbReference type="SUPFAM" id="SSF53927">
    <property type="entry name" value="Cytidine deaminase-like"/>
    <property type="match status" value="1"/>
</dbReference>
<evidence type="ECO:0000313" key="18">
    <source>
        <dbReference type="Proteomes" id="UP000265341"/>
    </source>
</evidence>
<dbReference type="CDD" id="cd01283">
    <property type="entry name" value="cytidine_deaminase"/>
    <property type="match status" value="1"/>
</dbReference>
<evidence type="ECO:0000256" key="8">
    <source>
        <dbReference type="ARBA" id="ARBA00022833"/>
    </source>
</evidence>
<dbReference type="GO" id="GO:0072527">
    <property type="term" value="P:pyrimidine-containing compound metabolic process"/>
    <property type="evidence" value="ECO:0007669"/>
    <property type="project" value="UniProtKB-ARBA"/>
</dbReference>
<dbReference type="GO" id="GO:0005829">
    <property type="term" value="C:cytosol"/>
    <property type="evidence" value="ECO:0007669"/>
    <property type="project" value="TreeGrafter"/>
</dbReference>
<evidence type="ECO:0000256" key="11">
    <source>
        <dbReference type="ARBA" id="ARBA00049558"/>
    </source>
</evidence>
<dbReference type="GO" id="GO:0042802">
    <property type="term" value="F:identical protein binding"/>
    <property type="evidence" value="ECO:0007669"/>
    <property type="project" value="UniProtKB-ARBA"/>
</dbReference>
<feature type="binding site" evidence="14">
    <location>
        <position position="51"/>
    </location>
    <ligand>
        <name>Zn(2+)</name>
        <dbReference type="ChEBI" id="CHEBI:29105"/>
        <note>catalytic</note>
    </ligand>
</feature>
<evidence type="ECO:0000256" key="12">
    <source>
        <dbReference type="PIRSR" id="PIRSR606262-1"/>
    </source>
</evidence>
<comment type="catalytic activity">
    <reaction evidence="11 15">
        <text>cytidine + H2O + H(+) = uridine + NH4(+)</text>
        <dbReference type="Rhea" id="RHEA:16069"/>
        <dbReference type="ChEBI" id="CHEBI:15377"/>
        <dbReference type="ChEBI" id="CHEBI:15378"/>
        <dbReference type="ChEBI" id="CHEBI:16704"/>
        <dbReference type="ChEBI" id="CHEBI:17562"/>
        <dbReference type="ChEBI" id="CHEBI:28938"/>
        <dbReference type="EC" id="3.5.4.5"/>
    </reaction>
</comment>
<comment type="catalytic activity">
    <reaction evidence="10 15">
        <text>2'-deoxycytidine + H2O + H(+) = 2'-deoxyuridine + NH4(+)</text>
        <dbReference type="Rhea" id="RHEA:13433"/>
        <dbReference type="ChEBI" id="CHEBI:15377"/>
        <dbReference type="ChEBI" id="CHEBI:15378"/>
        <dbReference type="ChEBI" id="CHEBI:15698"/>
        <dbReference type="ChEBI" id="CHEBI:16450"/>
        <dbReference type="ChEBI" id="CHEBI:28938"/>
        <dbReference type="EC" id="3.5.4.5"/>
    </reaction>
</comment>
<dbReference type="AlphaFoldDB" id="A0A399EI80"/>
<keyword evidence="8 14" id="KW-0862">Zinc</keyword>
<evidence type="ECO:0000256" key="2">
    <source>
        <dbReference type="ARBA" id="ARBA00003949"/>
    </source>
</evidence>
<keyword evidence="18" id="KW-1185">Reference proteome</keyword>
<reference evidence="17 18" key="1">
    <citation type="submission" date="2018-08" db="EMBL/GenBank/DDBJ databases">
        <title>Meiothermus roseus NBRC 110900 genome sequencing project.</title>
        <authorList>
            <person name="Da Costa M.S."/>
            <person name="Albuquerque L."/>
            <person name="Raposo P."/>
            <person name="Froufe H.J.C."/>
            <person name="Barroso C.S."/>
            <person name="Egas C."/>
        </authorList>
    </citation>
    <scope>NUCLEOTIDE SEQUENCE [LARGE SCALE GENOMIC DNA]</scope>
    <source>
        <strain evidence="17 18">NBRC 110900</strain>
    </source>
</reference>
<evidence type="ECO:0000259" key="16">
    <source>
        <dbReference type="PROSITE" id="PS51747"/>
    </source>
</evidence>
<evidence type="ECO:0000256" key="5">
    <source>
        <dbReference type="ARBA" id="ARBA00018266"/>
    </source>
</evidence>
<comment type="function">
    <text evidence="2 15">This enzyme scavenges exogenous and endogenous cytidine and 2'-deoxycytidine for UMP synthesis.</text>
</comment>
<keyword evidence="6 14" id="KW-0479">Metal-binding</keyword>
<dbReference type="Pfam" id="PF00383">
    <property type="entry name" value="dCMP_cyt_deam_1"/>
    <property type="match status" value="1"/>
</dbReference>
<comment type="caution">
    <text evidence="17">The sequence shown here is derived from an EMBL/GenBank/DDBJ whole genome shotgun (WGS) entry which is preliminary data.</text>
</comment>
<evidence type="ECO:0000256" key="15">
    <source>
        <dbReference type="RuleBase" id="RU364006"/>
    </source>
</evidence>
<evidence type="ECO:0000256" key="6">
    <source>
        <dbReference type="ARBA" id="ARBA00022723"/>
    </source>
</evidence>
<evidence type="ECO:0000256" key="10">
    <source>
        <dbReference type="ARBA" id="ARBA00049252"/>
    </source>
</evidence>
<dbReference type="OrthoDB" id="9795347at2"/>
<evidence type="ECO:0000256" key="13">
    <source>
        <dbReference type="PIRSR" id="PIRSR606262-2"/>
    </source>
</evidence>
<dbReference type="Proteomes" id="UP000265341">
    <property type="component" value="Unassembled WGS sequence"/>
</dbReference>
<evidence type="ECO:0000313" key="17">
    <source>
        <dbReference type="EMBL" id="RIH83658.1"/>
    </source>
</evidence>
<organism evidence="17 18">
    <name type="scientific">Calidithermus roseus</name>
    <dbReference type="NCBI Taxonomy" id="1644118"/>
    <lineage>
        <taxon>Bacteria</taxon>
        <taxon>Thermotogati</taxon>
        <taxon>Deinococcota</taxon>
        <taxon>Deinococci</taxon>
        <taxon>Thermales</taxon>
        <taxon>Thermaceae</taxon>
        <taxon>Calidithermus</taxon>
    </lineage>
</organism>
<feature type="binding site" evidence="14">
    <location>
        <position position="82"/>
    </location>
    <ligand>
        <name>Zn(2+)</name>
        <dbReference type="ChEBI" id="CHEBI:29105"/>
        <note>catalytic</note>
    </ligand>
</feature>
<feature type="domain" description="CMP/dCMP-type deaminase" evidence="16">
    <location>
        <begin position="1"/>
        <end position="124"/>
    </location>
</feature>
<dbReference type="GO" id="GO:0055086">
    <property type="term" value="P:nucleobase-containing small molecule metabolic process"/>
    <property type="evidence" value="ECO:0007669"/>
    <property type="project" value="UniProtKB-ARBA"/>
</dbReference>
<comment type="cofactor">
    <cofactor evidence="1 14 15">
        <name>Zn(2+)</name>
        <dbReference type="ChEBI" id="CHEBI:29105"/>
    </cofactor>
</comment>
<dbReference type="NCBIfam" id="TIGR01354">
    <property type="entry name" value="cyt_deam_tetra"/>
    <property type="match status" value="1"/>
</dbReference>
<dbReference type="InterPro" id="IPR050202">
    <property type="entry name" value="Cyt/Deoxycyt_deaminase"/>
</dbReference>
<feature type="binding site" evidence="13">
    <location>
        <begin position="40"/>
        <end position="46"/>
    </location>
    <ligand>
        <name>substrate</name>
    </ligand>
</feature>
<evidence type="ECO:0000256" key="14">
    <source>
        <dbReference type="PIRSR" id="PIRSR606262-3"/>
    </source>
</evidence>
<dbReference type="Gene3D" id="3.40.140.10">
    <property type="entry name" value="Cytidine Deaminase, domain 2"/>
    <property type="match status" value="1"/>
</dbReference>
<dbReference type="GO" id="GO:0004126">
    <property type="term" value="F:cytidine deaminase activity"/>
    <property type="evidence" value="ECO:0007669"/>
    <property type="project" value="UniProtKB-UniRule"/>
</dbReference>
<protein>
    <recommendedName>
        <fullName evidence="5 15">Cytidine deaminase</fullName>
        <ecNumber evidence="4 15">3.5.4.5</ecNumber>
    </recommendedName>
    <alternativeName>
        <fullName evidence="9 15">Cytidine aminohydrolase</fullName>
    </alternativeName>
</protein>
<dbReference type="InterPro" id="IPR016192">
    <property type="entry name" value="APOBEC/CMP_deaminase_Zn-bd"/>
</dbReference>
<dbReference type="GO" id="GO:0008270">
    <property type="term" value="F:zinc ion binding"/>
    <property type="evidence" value="ECO:0007669"/>
    <property type="project" value="UniProtKB-UniRule"/>
</dbReference>
<feature type="active site" description="Proton donor" evidence="12">
    <location>
        <position position="53"/>
    </location>
</feature>
<keyword evidence="7 15" id="KW-0378">Hydrolase</keyword>
<proteinExistence type="inferred from homology"/>
<dbReference type="InterPro" id="IPR002125">
    <property type="entry name" value="CMP_dCMP_dom"/>
</dbReference>
<dbReference type="EC" id="3.5.4.5" evidence="4 15"/>